<sequence length="181" mass="20265">MSHLGQTRHRRLGGIRMRLDILQRLRVEVGFFMRRFAQPGASLRVHDEPIDDNAPPILPPACSKFKSSSGLGSRIPIGRCLEHERKLASQRNHVMKTAVSMGDHVVRAVPKLNVRWLDFEQCAHVVVVLVVGKGIAQRRPDVRGCGREDLPPLCEGGLRRRDGGSRRMMGLRVLGRVSGDR</sequence>
<reference evidence="1" key="1">
    <citation type="submission" date="2013-12" db="EMBL/GenBank/DDBJ databases">
        <title>The Genome Sequence of Aphanomyces invadans NJM9701.</title>
        <authorList>
            <consortium name="The Broad Institute Genomics Platform"/>
            <person name="Russ C."/>
            <person name="Tyler B."/>
            <person name="van West P."/>
            <person name="Dieguez-Uribeondo J."/>
            <person name="Young S.K."/>
            <person name="Zeng Q."/>
            <person name="Gargeya S."/>
            <person name="Fitzgerald M."/>
            <person name="Abouelleil A."/>
            <person name="Alvarado L."/>
            <person name="Chapman S.B."/>
            <person name="Gainer-Dewar J."/>
            <person name="Goldberg J."/>
            <person name="Griggs A."/>
            <person name="Gujja S."/>
            <person name="Hansen M."/>
            <person name="Howarth C."/>
            <person name="Imamovic A."/>
            <person name="Ireland A."/>
            <person name="Larimer J."/>
            <person name="McCowan C."/>
            <person name="Murphy C."/>
            <person name="Pearson M."/>
            <person name="Poon T.W."/>
            <person name="Priest M."/>
            <person name="Roberts A."/>
            <person name="Saif S."/>
            <person name="Shea T."/>
            <person name="Sykes S."/>
            <person name="Wortman J."/>
            <person name="Nusbaum C."/>
            <person name="Birren B."/>
        </authorList>
    </citation>
    <scope>NUCLEOTIDE SEQUENCE [LARGE SCALE GENOMIC DNA]</scope>
    <source>
        <strain evidence="1">NJM9701</strain>
    </source>
</reference>
<dbReference type="VEuPathDB" id="FungiDB:H310_12592"/>
<name>A0A024TH22_9STRA</name>
<dbReference type="RefSeq" id="XP_008877940.1">
    <property type="nucleotide sequence ID" value="XM_008879718.1"/>
</dbReference>
<protein>
    <submittedName>
        <fullName evidence="1">Uncharacterized protein</fullName>
    </submittedName>
</protein>
<dbReference type="EMBL" id="KI913992">
    <property type="protein sequence ID" value="ETV93304.1"/>
    <property type="molecule type" value="Genomic_DNA"/>
</dbReference>
<evidence type="ECO:0000313" key="1">
    <source>
        <dbReference type="EMBL" id="ETV93304.1"/>
    </source>
</evidence>
<gene>
    <name evidence="1" type="ORF">H310_12592</name>
</gene>
<accession>A0A024TH22</accession>
<dbReference type="AlphaFoldDB" id="A0A024TH22"/>
<proteinExistence type="predicted"/>
<dbReference type="GeneID" id="20089642"/>
<organism evidence="1">
    <name type="scientific">Aphanomyces invadans</name>
    <dbReference type="NCBI Taxonomy" id="157072"/>
    <lineage>
        <taxon>Eukaryota</taxon>
        <taxon>Sar</taxon>
        <taxon>Stramenopiles</taxon>
        <taxon>Oomycota</taxon>
        <taxon>Saprolegniomycetes</taxon>
        <taxon>Saprolegniales</taxon>
        <taxon>Verrucalvaceae</taxon>
        <taxon>Aphanomyces</taxon>
    </lineage>
</organism>